<dbReference type="OrthoDB" id="408728at2759"/>
<dbReference type="SMART" id="SM00320">
    <property type="entry name" value="WD40"/>
    <property type="match status" value="7"/>
</dbReference>
<name>A0A9D4VGS2_PEA</name>
<protein>
    <submittedName>
        <fullName evidence="4">Uncharacterized protein</fullName>
    </submittedName>
</protein>
<dbReference type="InterPro" id="IPR020472">
    <property type="entry name" value="WD40_PAC1"/>
</dbReference>
<sequence length="724" mass="80868">MMELELELELELEVEVEVEEDRFYDTREDLSSVSDDEGFDYCLESCSGGGGGGGDDYVSRFNFSINSLESVRDRRFSFLRWISLEYDSNSIEGDDDLSCGVEVDRITSTSGAVLRTVEGVSSISSSLSNEGSRLLENRGDGNEDLTCMIKNLDDGTRYVVDELDQEGKLNTLRVLGSNQLISLEEFHKNIGPSSFVRRHLQKEAESTRLLSVAKKKMKSGWLSKLDSITCFYPSQGFDETCCKDFDSRIQRVRVNLHKKRVKELSCLYTEQEFKAHKGVILTMKFSLDGRYLASGGEDGIVRVWKVVEDVRTNEMNILDDDPSSIYFKMNQFTGIVAPLDVDKENLVKTEKMKRSSSSTCVIIPPKTFRILAKPMHEFQGHSNDILDLAWSKSGLLLSSSLDKTARLWQVGIDKCLRVFSHNNYVTCVNFNPVNDNFFISGSIDGKVRIWEVVRCRVVDYIDIREIVTAVCFRPDGKGTIVGTMAGNCRFYDILDSHMKMDAKMSLQGKKKTSGKRITGFQFSPSDPSKLLAASADSHVCILSGVDVIYKFKGLRSAGQMHASFTSDGKHIVSLSEGSNVCIWNHTGQDRNTSNAKKIMSSESFLSHNATIAIPWCGIESTPLSPSLEENLIQRSSLSSPDCFFMSRGFLSELVPRVSATWPEETLLDSGQTVVSPTICKSEYKFLRSACKGMSNSHLWGQVIVTAGSDGFIKVYQNYGLPVRV</sequence>
<accession>A0A9D4VGS2</accession>
<feature type="repeat" description="WD" evidence="3">
    <location>
        <begin position="273"/>
        <end position="306"/>
    </location>
</feature>
<proteinExistence type="predicted"/>
<dbReference type="SUPFAM" id="SSF50978">
    <property type="entry name" value="WD40 repeat-like"/>
    <property type="match status" value="1"/>
</dbReference>
<dbReference type="InterPro" id="IPR040324">
    <property type="entry name" value="WDR44/Dgr2"/>
</dbReference>
<organism evidence="4 5">
    <name type="scientific">Pisum sativum</name>
    <name type="common">Garden pea</name>
    <name type="synonym">Lathyrus oleraceus</name>
    <dbReference type="NCBI Taxonomy" id="3888"/>
    <lineage>
        <taxon>Eukaryota</taxon>
        <taxon>Viridiplantae</taxon>
        <taxon>Streptophyta</taxon>
        <taxon>Embryophyta</taxon>
        <taxon>Tracheophyta</taxon>
        <taxon>Spermatophyta</taxon>
        <taxon>Magnoliopsida</taxon>
        <taxon>eudicotyledons</taxon>
        <taxon>Gunneridae</taxon>
        <taxon>Pentapetalae</taxon>
        <taxon>rosids</taxon>
        <taxon>fabids</taxon>
        <taxon>Fabales</taxon>
        <taxon>Fabaceae</taxon>
        <taxon>Papilionoideae</taxon>
        <taxon>50 kb inversion clade</taxon>
        <taxon>NPAAA clade</taxon>
        <taxon>Hologalegina</taxon>
        <taxon>IRL clade</taxon>
        <taxon>Fabeae</taxon>
        <taxon>Lathyrus</taxon>
    </lineage>
</organism>
<dbReference type="AlphaFoldDB" id="A0A9D4VGS2"/>
<evidence type="ECO:0000313" key="5">
    <source>
        <dbReference type="Proteomes" id="UP001058974"/>
    </source>
</evidence>
<dbReference type="EMBL" id="JAMSHJ010000007">
    <property type="protein sequence ID" value="KAI5383340.1"/>
    <property type="molecule type" value="Genomic_DNA"/>
</dbReference>
<keyword evidence="5" id="KW-1185">Reference proteome</keyword>
<dbReference type="Gene3D" id="2.130.10.10">
    <property type="entry name" value="YVTN repeat-like/Quinoprotein amine dehydrogenase"/>
    <property type="match status" value="1"/>
</dbReference>
<dbReference type="PROSITE" id="PS50294">
    <property type="entry name" value="WD_REPEATS_REGION"/>
    <property type="match status" value="3"/>
</dbReference>
<dbReference type="Pfam" id="PF00400">
    <property type="entry name" value="WD40"/>
    <property type="match status" value="3"/>
</dbReference>
<dbReference type="InterPro" id="IPR036322">
    <property type="entry name" value="WD40_repeat_dom_sf"/>
</dbReference>
<dbReference type="PANTHER" id="PTHR14221:SF5">
    <property type="entry name" value="TRANSDUCIN_WD40 REPEAT-LIKE SUPERFAMILY PROTEIN"/>
    <property type="match status" value="1"/>
</dbReference>
<dbReference type="Gramene" id="Psat07G0066700-T1">
    <property type="protein sequence ID" value="KAI5383340.1"/>
    <property type="gene ID" value="KIW84_070667"/>
</dbReference>
<comment type="caution">
    <text evidence="4">The sequence shown here is derived from an EMBL/GenBank/DDBJ whole genome shotgun (WGS) entry which is preliminary data.</text>
</comment>
<dbReference type="PROSITE" id="PS50082">
    <property type="entry name" value="WD_REPEATS_2"/>
    <property type="match status" value="3"/>
</dbReference>
<evidence type="ECO:0000256" key="1">
    <source>
        <dbReference type="ARBA" id="ARBA00022574"/>
    </source>
</evidence>
<keyword evidence="1 3" id="KW-0853">WD repeat</keyword>
<dbReference type="PRINTS" id="PR00320">
    <property type="entry name" value="GPROTEINBRPT"/>
</dbReference>
<gene>
    <name evidence="4" type="ORF">KIW84_070667</name>
</gene>
<evidence type="ECO:0000256" key="2">
    <source>
        <dbReference type="ARBA" id="ARBA00022737"/>
    </source>
</evidence>
<dbReference type="Proteomes" id="UP001058974">
    <property type="component" value="Chromosome 7"/>
</dbReference>
<evidence type="ECO:0000256" key="3">
    <source>
        <dbReference type="PROSITE-ProRule" id="PRU00221"/>
    </source>
</evidence>
<feature type="repeat" description="WD" evidence="3">
    <location>
        <begin position="418"/>
        <end position="452"/>
    </location>
</feature>
<keyword evidence="2" id="KW-0677">Repeat</keyword>
<dbReference type="InterPro" id="IPR001680">
    <property type="entry name" value="WD40_rpt"/>
</dbReference>
<reference evidence="4 5" key="1">
    <citation type="journal article" date="2022" name="Nat. Genet.">
        <title>Improved pea reference genome and pan-genome highlight genomic features and evolutionary characteristics.</title>
        <authorList>
            <person name="Yang T."/>
            <person name="Liu R."/>
            <person name="Luo Y."/>
            <person name="Hu S."/>
            <person name="Wang D."/>
            <person name="Wang C."/>
            <person name="Pandey M.K."/>
            <person name="Ge S."/>
            <person name="Xu Q."/>
            <person name="Li N."/>
            <person name="Li G."/>
            <person name="Huang Y."/>
            <person name="Saxena R.K."/>
            <person name="Ji Y."/>
            <person name="Li M."/>
            <person name="Yan X."/>
            <person name="He Y."/>
            <person name="Liu Y."/>
            <person name="Wang X."/>
            <person name="Xiang C."/>
            <person name="Varshney R.K."/>
            <person name="Ding H."/>
            <person name="Gao S."/>
            <person name="Zong X."/>
        </authorList>
    </citation>
    <scope>NUCLEOTIDE SEQUENCE [LARGE SCALE GENOMIC DNA]</scope>
    <source>
        <strain evidence="4 5">cv. Zhongwan 6</strain>
    </source>
</reference>
<dbReference type="PANTHER" id="PTHR14221">
    <property type="entry name" value="WD REPEAT DOMAIN 44"/>
    <property type="match status" value="1"/>
</dbReference>
<evidence type="ECO:0000313" key="4">
    <source>
        <dbReference type="EMBL" id="KAI5383340.1"/>
    </source>
</evidence>
<feature type="repeat" description="WD" evidence="3">
    <location>
        <begin position="378"/>
        <end position="418"/>
    </location>
</feature>
<dbReference type="InterPro" id="IPR015943">
    <property type="entry name" value="WD40/YVTN_repeat-like_dom_sf"/>
</dbReference>